<dbReference type="GO" id="GO:0004386">
    <property type="term" value="F:helicase activity"/>
    <property type="evidence" value="ECO:0007669"/>
    <property type="project" value="UniProtKB-KW"/>
</dbReference>
<keyword evidence="4" id="KW-1185">Reference proteome</keyword>
<proteinExistence type="predicted"/>
<keyword evidence="2" id="KW-0812">Transmembrane</keyword>
<evidence type="ECO:0000313" key="3">
    <source>
        <dbReference type="EMBL" id="KAG0277682.1"/>
    </source>
</evidence>
<sequence length="630" mass="68788">MSRNNHRIEPLCYTSDGVYLYAIAQGYITKGGYSKPELFVVRSNPQPASLDDLTWEVIESSPVYPFVDIQRIVFAHTALCGWNPTSSSFGMMLNGLRLGSYIDRLGVSLSSRLLSSTFSSKNPHIGDSTAQGRSLLLPISNQAAHQGNSSHPLHFSSSWVQVDLESHTKEMLFTFYPKMDAFYQPQIRWSMDKFGTNEPPSTVYRLLASSNNNMYALGSSDNGLVISVFPQNISSVAPYTTRPAQEFIKTNVTDMKSYKVFKFDGTKLQQLPPIPLEIISTHTSPNAPFLIPVPNKDTTQPATWGIVSLGDGESQLYNLTGKTTINNHTLYQPKIFSTDRPYTFKPSTNTEEPSFNSIPKTTTFGMLLGVAAFGLLISIYGIFVYRRDRRNNALNALQGGVNRVAYGDDACDSLPRYTPREHTADHSGFNEGLFHGRVTRPPSYKTTLSVNGLSRSATRAITMLASPTESLSELDLVGADEEGVQPLDSGTIAAAAALATAAVVPGAESAALEMSDITVVPPTTTSESASTDAPVDSITTTPVESDTKQQQQQQQTGHFLRLLSDIDDYVHRVSRAGRARDTGIATAFLHHGDKGVIRDLLELLKEASHDIPGRLETLARRGSYNSGSPG</sequence>
<name>A0AAD4DGV4_9FUNG</name>
<keyword evidence="3" id="KW-0067">ATP-binding</keyword>
<reference evidence="3" key="1">
    <citation type="journal article" date="2020" name="Fungal Divers.">
        <title>Resolving the Mortierellaceae phylogeny through synthesis of multi-gene phylogenetics and phylogenomics.</title>
        <authorList>
            <person name="Vandepol N."/>
            <person name="Liber J."/>
            <person name="Desiro A."/>
            <person name="Na H."/>
            <person name="Kennedy M."/>
            <person name="Barry K."/>
            <person name="Grigoriev I.V."/>
            <person name="Miller A.N."/>
            <person name="O'Donnell K."/>
            <person name="Stajich J.E."/>
            <person name="Bonito G."/>
        </authorList>
    </citation>
    <scope>NUCLEOTIDE SEQUENCE</scope>
    <source>
        <strain evidence="3">NRRL 28262</strain>
    </source>
</reference>
<feature type="compositionally biased region" description="Polar residues" evidence="1">
    <location>
        <begin position="521"/>
        <end position="544"/>
    </location>
</feature>
<evidence type="ECO:0000256" key="2">
    <source>
        <dbReference type="SAM" id="Phobius"/>
    </source>
</evidence>
<evidence type="ECO:0000313" key="4">
    <source>
        <dbReference type="Proteomes" id="UP001194580"/>
    </source>
</evidence>
<comment type="caution">
    <text evidence="3">The sequence shown here is derived from an EMBL/GenBank/DDBJ whole genome shotgun (WGS) entry which is preliminary data.</text>
</comment>
<feature type="region of interest" description="Disordered" evidence="1">
    <location>
        <begin position="521"/>
        <end position="556"/>
    </location>
</feature>
<dbReference type="AlphaFoldDB" id="A0AAD4DGV4"/>
<dbReference type="SUPFAM" id="SSF52540">
    <property type="entry name" value="P-loop containing nucleoside triphosphate hydrolases"/>
    <property type="match status" value="1"/>
</dbReference>
<dbReference type="InterPro" id="IPR027417">
    <property type="entry name" value="P-loop_NTPase"/>
</dbReference>
<keyword evidence="2" id="KW-1133">Transmembrane helix</keyword>
<gene>
    <name evidence="3" type="primary">DED1_1</name>
    <name evidence="3" type="ORF">BGZ95_005531</name>
</gene>
<keyword evidence="3" id="KW-0547">Nucleotide-binding</keyword>
<dbReference type="EMBL" id="JAAAIL010000256">
    <property type="protein sequence ID" value="KAG0277682.1"/>
    <property type="molecule type" value="Genomic_DNA"/>
</dbReference>
<accession>A0AAD4DGV4</accession>
<evidence type="ECO:0000256" key="1">
    <source>
        <dbReference type="SAM" id="MobiDB-lite"/>
    </source>
</evidence>
<dbReference type="Proteomes" id="UP001194580">
    <property type="component" value="Unassembled WGS sequence"/>
</dbReference>
<dbReference type="Gene3D" id="3.40.50.300">
    <property type="entry name" value="P-loop containing nucleotide triphosphate hydrolases"/>
    <property type="match status" value="1"/>
</dbReference>
<protein>
    <submittedName>
        <fullName evidence="3">DEAD-box ATP-dependent RNA helicase</fullName>
    </submittedName>
</protein>
<keyword evidence="3" id="KW-0347">Helicase</keyword>
<organism evidence="3 4">
    <name type="scientific">Linnemannia exigua</name>
    <dbReference type="NCBI Taxonomy" id="604196"/>
    <lineage>
        <taxon>Eukaryota</taxon>
        <taxon>Fungi</taxon>
        <taxon>Fungi incertae sedis</taxon>
        <taxon>Mucoromycota</taxon>
        <taxon>Mortierellomycotina</taxon>
        <taxon>Mortierellomycetes</taxon>
        <taxon>Mortierellales</taxon>
        <taxon>Mortierellaceae</taxon>
        <taxon>Linnemannia</taxon>
    </lineage>
</organism>
<keyword evidence="3" id="KW-0378">Hydrolase</keyword>
<keyword evidence="2" id="KW-0472">Membrane</keyword>
<feature type="transmembrane region" description="Helical" evidence="2">
    <location>
        <begin position="364"/>
        <end position="385"/>
    </location>
</feature>